<dbReference type="InterPro" id="IPR016195">
    <property type="entry name" value="Pol/histidinol_Pase-like"/>
</dbReference>
<dbReference type="Pfam" id="PF02811">
    <property type="entry name" value="PHP"/>
    <property type="match status" value="1"/>
</dbReference>
<evidence type="ECO:0000313" key="3">
    <source>
        <dbReference type="Proteomes" id="UP001501231"/>
    </source>
</evidence>
<proteinExistence type="predicted"/>
<dbReference type="InterPro" id="IPR052018">
    <property type="entry name" value="PHP_domain"/>
</dbReference>
<evidence type="ECO:0000259" key="1">
    <source>
        <dbReference type="SMART" id="SM00481"/>
    </source>
</evidence>
<dbReference type="InterPro" id="IPR004013">
    <property type="entry name" value="PHP_dom"/>
</dbReference>
<dbReference type="Gene3D" id="1.10.150.650">
    <property type="match status" value="1"/>
</dbReference>
<comment type="caution">
    <text evidence="2">The sequence shown here is derived from an EMBL/GenBank/DDBJ whole genome shotgun (WGS) entry which is preliminary data.</text>
</comment>
<protein>
    <submittedName>
        <fullName evidence="2">PHP domain-containing protein</fullName>
    </submittedName>
</protein>
<reference evidence="3" key="1">
    <citation type="journal article" date="2019" name="Int. J. Syst. Evol. Microbiol.">
        <title>The Global Catalogue of Microorganisms (GCM) 10K type strain sequencing project: providing services to taxonomists for standard genome sequencing and annotation.</title>
        <authorList>
            <consortium name="The Broad Institute Genomics Platform"/>
            <consortium name="The Broad Institute Genome Sequencing Center for Infectious Disease"/>
            <person name="Wu L."/>
            <person name="Ma J."/>
        </authorList>
    </citation>
    <scope>NUCLEOTIDE SEQUENCE [LARGE SCALE GENOMIC DNA]</scope>
    <source>
        <strain evidence="3">JCM 3325</strain>
    </source>
</reference>
<dbReference type="SUPFAM" id="SSF89550">
    <property type="entry name" value="PHP domain-like"/>
    <property type="match status" value="1"/>
</dbReference>
<feature type="domain" description="Polymerase/histidinol phosphatase N-terminal" evidence="1">
    <location>
        <begin position="3"/>
        <end position="67"/>
    </location>
</feature>
<gene>
    <name evidence="2" type="ORF">GCM10010191_34280</name>
</gene>
<dbReference type="SMART" id="SM00481">
    <property type="entry name" value="POLIIIAc"/>
    <property type="match status" value="1"/>
</dbReference>
<dbReference type="PANTHER" id="PTHR42924">
    <property type="entry name" value="EXONUCLEASE"/>
    <property type="match status" value="1"/>
</dbReference>
<dbReference type="CDD" id="cd07438">
    <property type="entry name" value="PHP_HisPPase_AMP"/>
    <property type="match status" value="1"/>
</dbReference>
<dbReference type="PANTHER" id="PTHR42924:SF3">
    <property type="entry name" value="POLYMERASE_HISTIDINOL PHOSPHATASE N-TERMINAL DOMAIN-CONTAINING PROTEIN"/>
    <property type="match status" value="1"/>
</dbReference>
<organism evidence="2 3">
    <name type="scientific">Actinomadura vinacea</name>
    <dbReference type="NCBI Taxonomy" id="115336"/>
    <lineage>
        <taxon>Bacteria</taxon>
        <taxon>Bacillati</taxon>
        <taxon>Actinomycetota</taxon>
        <taxon>Actinomycetes</taxon>
        <taxon>Streptosporangiales</taxon>
        <taxon>Thermomonosporaceae</taxon>
        <taxon>Actinomadura</taxon>
    </lineage>
</organism>
<accession>A0ABP5W8E5</accession>
<evidence type="ECO:0000313" key="2">
    <source>
        <dbReference type="EMBL" id="GAA2420192.1"/>
    </source>
</evidence>
<dbReference type="EMBL" id="BAAARW010000012">
    <property type="protein sequence ID" value="GAA2420192.1"/>
    <property type="molecule type" value="Genomic_DNA"/>
</dbReference>
<dbReference type="InterPro" id="IPR003141">
    <property type="entry name" value="Pol/His_phosphatase_N"/>
</dbReference>
<keyword evidence="3" id="KW-1185">Reference proteome</keyword>
<dbReference type="RefSeq" id="WP_344589966.1">
    <property type="nucleotide sequence ID" value="NZ_BAAARW010000012.1"/>
</dbReference>
<sequence>MRIDLHTHSDISDGTRPPAEVMRRAREAGLDVVALTDHDTVAGWDAAAGELPDGLALVPGIELSCLHDGQSLHLLGYLFDPAEPALADELVRIREHRLVRARTIVRRLRELGADVSWDRVRELAGGDVVGRPHIARAMVEAGVVATVDEAFTEDWIANGGRAHIGPYALDPLQAVQLVRQAGGACVLAHPRARRRGYVFGDEVIEELAAAGLAGVETDHPDHAPEDRARLRDLAAGLGLFTTGSSDDHGGLTGDRLGRETTAVPAYEALLAAASSGSSSVRRA</sequence>
<dbReference type="Proteomes" id="UP001501231">
    <property type="component" value="Unassembled WGS sequence"/>
</dbReference>
<name>A0ABP5W8E5_9ACTN</name>
<dbReference type="Gene3D" id="3.20.20.140">
    <property type="entry name" value="Metal-dependent hydrolases"/>
    <property type="match status" value="1"/>
</dbReference>